<protein>
    <recommendedName>
        <fullName evidence="4">Cytochrome b561 domain-containing protein</fullName>
    </recommendedName>
</protein>
<keyword evidence="2" id="KW-0472">Membrane</keyword>
<feature type="compositionally biased region" description="Basic and acidic residues" evidence="1">
    <location>
        <begin position="113"/>
        <end position="133"/>
    </location>
</feature>
<name>A0A1X7SIU6_AMPQE</name>
<dbReference type="eggNOG" id="KOG4293">
    <property type="taxonomic scope" value="Eukaryota"/>
</dbReference>
<keyword evidence="2" id="KW-0812">Transmembrane</keyword>
<organism evidence="3">
    <name type="scientific">Amphimedon queenslandica</name>
    <name type="common">Sponge</name>
    <dbReference type="NCBI Taxonomy" id="400682"/>
    <lineage>
        <taxon>Eukaryota</taxon>
        <taxon>Metazoa</taxon>
        <taxon>Porifera</taxon>
        <taxon>Demospongiae</taxon>
        <taxon>Heteroscleromorpha</taxon>
        <taxon>Haplosclerida</taxon>
        <taxon>Niphatidae</taxon>
        <taxon>Amphimedon</taxon>
    </lineage>
</organism>
<evidence type="ECO:0000313" key="3">
    <source>
        <dbReference type="EnsemblMetazoa" id="Aqu2.1.01968_001"/>
    </source>
</evidence>
<evidence type="ECO:0000256" key="1">
    <source>
        <dbReference type="SAM" id="MobiDB-lite"/>
    </source>
</evidence>
<feature type="region of interest" description="Disordered" evidence="1">
    <location>
        <begin position="111"/>
        <end position="133"/>
    </location>
</feature>
<sequence>PIIALFRCHPKGEKRWVFNLTHAHIIGYTSLCLSLINIALGAHLLDRGSFEVAGFYIVFIILLTLFQVFLFIIHAYNARKAPEKDRPSLVHSLLKYKYLFGAKDENEVIQMDPVKDGEKKEPEKPEKKKPLEV</sequence>
<dbReference type="AlphaFoldDB" id="A0A1X7SIU6"/>
<feature type="transmembrane region" description="Helical" evidence="2">
    <location>
        <begin position="16"/>
        <end position="40"/>
    </location>
</feature>
<accession>A0A1X7SIU6</accession>
<reference evidence="3" key="1">
    <citation type="submission" date="2017-05" db="UniProtKB">
        <authorList>
            <consortium name="EnsemblMetazoa"/>
        </authorList>
    </citation>
    <scope>IDENTIFICATION</scope>
</reference>
<feature type="transmembrane region" description="Helical" evidence="2">
    <location>
        <begin position="52"/>
        <end position="76"/>
    </location>
</feature>
<dbReference type="EnsemblMetazoa" id="Aqu2.1.01968_001">
    <property type="protein sequence ID" value="Aqu2.1.01968_001"/>
    <property type="gene ID" value="Aqu2.1.01968"/>
</dbReference>
<dbReference type="OrthoDB" id="2419613at2759"/>
<proteinExistence type="predicted"/>
<dbReference type="InParanoid" id="A0A1X7SIU6"/>
<evidence type="ECO:0008006" key="4">
    <source>
        <dbReference type="Google" id="ProtNLM"/>
    </source>
</evidence>
<evidence type="ECO:0000256" key="2">
    <source>
        <dbReference type="SAM" id="Phobius"/>
    </source>
</evidence>
<keyword evidence="2" id="KW-1133">Transmembrane helix</keyword>